<evidence type="ECO:0000256" key="6">
    <source>
        <dbReference type="ARBA" id="ARBA00022723"/>
    </source>
</evidence>
<dbReference type="GO" id="GO:0005737">
    <property type="term" value="C:cytoplasm"/>
    <property type="evidence" value="ECO:0007669"/>
    <property type="project" value="UniProtKB-SubCell"/>
</dbReference>
<dbReference type="CDD" id="cd07153">
    <property type="entry name" value="Fur_like"/>
    <property type="match status" value="1"/>
</dbReference>
<evidence type="ECO:0000256" key="10">
    <source>
        <dbReference type="ARBA" id="ARBA00023163"/>
    </source>
</evidence>
<keyword evidence="8" id="KW-0805">Transcription regulation</keyword>
<dbReference type="GO" id="GO:0000976">
    <property type="term" value="F:transcription cis-regulatory region binding"/>
    <property type="evidence" value="ECO:0007669"/>
    <property type="project" value="TreeGrafter"/>
</dbReference>
<dbReference type="HOGENOM" id="CLU_096072_4_2_10"/>
<dbReference type="EMBL" id="ADMC01000014">
    <property type="protein sequence ID" value="EHP49394.1"/>
    <property type="molecule type" value="Genomic_DNA"/>
</dbReference>
<dbReference type="GO" id="GO:0045892">
    <property type="term" value="P:negative regulation of DNA-templated transcription"/>
    <property type="evidence" value="ECO:0007669"/>
    <property type="project" value="TreeGrafter"/>
</dbReference>
<dbReference type="GO" id="GO:1900376">
    <property type="term" value="P:regulation of secondary metabolite biosynthetic process"/>
    <property type="evidence" value="ECO:0007669"/>
    <property type="project" value="TreeGrafter"/>
</dbReference>
<dbReference type="STRING" id="742817.HMPREF9449_00912"/>
<evidence type="ECO:0000256" key="3">
    <source>
        <dbReference type="ARBA" id="ARBA00020910"/>
    </source>
</evidence>
<name>H1DF76_9BACT</name>
<dbReference type="PANTHER" id="PTHR33202:SF8">
    <property type="entry name" value="PEROXIDE-RESPONSIVE REPRESSOR PERR"/>
    <property type="match status" value="1"/>
</dbReference>
<evidence type="ECO:0000256" key="7">
    <source>
        <dbReference type="ARBA" id="ARBA00022833"/>
    </source>
</evidence>
<dbReference type="SUPFAM" id="SSF46785">
    <property type="entry name" value="Winged helix' DNA-binding domain"/>
    <property type="match status" value="1"/>
</dbReference>
<comment type="similarity">
    <text evidence="2">Belongs to the Fur family.</text>
</comment>
<dbReference type="GO" id="GO:0008270">
    <property type="term" value="F:zinc ion binding"/>
    <property type="evidence" value="ECO:0007669"/>
    <property type="project" value="TreeGrafter"/>
</dbReference>
<sequence length="147" mass="17146">MDTTFTAQDYLVKYGIKPSVQRIAIMEYLMKHRTHPAADEIYEILLECIPTLSKTTVYNTLKLFAEQGALQVLGIDERNIRYDIDTSRHAHFICLGCGKVYDLAVEGLDRLILKEEFFMTEMHLYYKGYCKCCQSKENQKTENRETN</sequence>
<dbReference type="FunFam" id="1.10.10.10:FF:000007">
    <property type="entry name" value="Ferric uptake regulation protein"/>
    <property type="match status" value="1"/>
</dbReference>
<evidence type="ECO:0000256" key="11">
    <source>
        <dbReference type="PIRSR" id="PIRSR602481-1"/>
    </source>
</evidence>
<keyword evidence="5" id="KW-0678">Repressor</keyword>
<feature type="binding site" evidence="11">
    <location>
        <position position="97"/>
    </location>
    <ligand>
        <name>Zn(2+)</name>
        <dbReference type="ChEBI" id="CHEBI:29105"/>
    </ligand>
</feature>
<feature type="binding site" evidence="11">
    <location>
        <position position="133"/>
    </location>
    <ligand>
        <name>Zn(2+)</name>
        <dbReference type="ChEBI" id="CHEBI:29105"/>
    </ligand>
</feature>
<feature type="binding site" evidence="11">
    <location>
        <position position="130"/>
    </location>
    <ligand>
        <name>Zn(2+)</name>
        <dbReference type="ChEBI" id="CHEBI:29105"/>
    </ligand>
</feature>
<keyword evidence="13" id="KW-1185">Reference proteome</keyword>
<gene>
    <name evidence="12" type="ORF">HMPREF9449_00912</name>
</gene>
<dbReference type="PANTHER" id="PTHR33202">
    <property type="entry name" value="ZINC UPTAKE REGULATION PROTEIN"/>
    <property type="match status" value="1"/>
</dbReference>
<reference evidence="12 13" key="1">
    <citation type="submission" date="2012-01" db="EMBL/GenBank/DDBJ databases">
        <title>The Genome Sequence of Odoribacter laneus YIT 12061.</title>
        <authorList>
            <consortium name="The Broad Institute Genome Sequencing Platform"/>
            <person name="Earl A."/>
            <person name="Ward D."/>
            <person name="Feldgarden M."/>
            <person name="Gevers D."/>
            <person name="Morotomi M."/>
            <person name="Young S.K."/>
            <person name="Zeng Q."/>
            <person name="Gargeya S."/>
            <person name="Fitzgerald M."/>
            <person name="Haas B."/>
            <person name="Abouelleil A."/>
            <person name="Alvarado L."/>
            <person name="Arachchi H.M."/>
            <person name="Berlin A."/>
            <person name="Chapman S.B."/>
            <person name="Gearin G."/>
            <person name="Goldberg J."/>
            <person name="Griggs A."/>
            <person name="Gujja S."/>
            <person name="Hansen M."/>
            <person name="Heiman D."/>
            <person name="Howarth C."/>
            <person name="Larimer J."/>
            <person name="Lui A."/>
            <person name="MacDonald P.J.P."/>
            <person name="McCowen C."/>
            <person name="Montmayeur A."/>
            <person name="Murphy C."/>
            <person name="Neiman D."/>
            <person name="Pearson M."/>
            <person name="Priest M."/>
            <person name="Roberts A."/>
            <person name="Saif S."/>
            <person name="Shea T."/>
            <person name="Sisk P."/>
            <person name="Stolte C."/>
            <person name="Sykes S."/>
            <person name="Wortman J."/>
            <person name="Nusbaum C."/>
            <person name="Birren B."/>
        </authorList>
    </citation>
    <scope>NUCLEOTIDE SEQUENCE [LARGE SCALE GENOMIC DNA]</scope>
    <source>
        <strain evidence="12 13">YIT 12061</strain>
    </source>
</reference>
<protein>
    <recommendedName>
        <fullName evidence="3">Ferric uptake regulation protein</fullName>
    </recommendedName>
</protein>
<dbReference type="PATRIC" id="fig|742817.3.peg.969"/>
<dbReference type="Gene3D" id="3.30.1490.190">
    <property type="match status" value="1"/>
</dbReference>
<dbReference type="eggNOG" id="COG0735">
    <property type="taxonomic scope" value="Bacteria"/>
</dbReference>
<dbReference type="InterPro" id="IPR043135">
    <property type="entry name" value="Fur_C"/>
</dbReference>
<proteinExistence type="inferred from homology"/>
<keyword evidence="10" id="KW-0804">Transcription</keyword>
<evidence type="ECO:0000313" key="12">
    <source>
        <dbReference type="EMBL" id="EHP49394.1"/>
    </source>
</evidence>
<evidence type="ECO:0000256" key="5">
    <source>
        <dbReference type="ARBA" id="ARBA00022491"/>
    </source>
</evidence>
<evidence type="ECO:0000256" key="1">
    <source>
        <dbReference type="ARBA" id="ARBA00004496"/>
    </source>
</evidence>
<comment type="caution">
    <text evidence="12">The sequence shown here is derived from an EMBL/GenBank/DDBJ whole genome shotgun (WGS) entry which is preliminary data.</text>
</comment>
<keyword evidence="4" id="KW-0963">Cytoplasm</keyword>
<dbReference type="GO" id="GO:0003700">
    <property type="term" value="F:DNA-binding transcription factor activity"/>
    <property type="evidence" value="ECO:0007669"/>
    <property type="project" value="InterPro"/>
</dbReference>
<dbReference type="Gene3D" id="1.10.10.10">
    <property type="entry name" value="Winged helix-like DNA-binding domain superfamily/Winged helix DNA-binding domain"/>
    <property type="match status" value="1"/>
</dbReference>
<feature type="binding site" evidence="11">
    <location>
        <position position="94"/>
    </location>
    <ligand>
        <name>Zn(2+)</name>
        <dbReference type="ChEBI" id="CHEBI:29105"/>
    </ligand>
</feature>
<evidence type="ECO:0000313" key="13">
    <source>
        <dbReference type="Proteomes" id="UP000004892"/>
    </source>
</evidence>
<keyword evidence="6 11" id="KW-0479">Metal-binding</keyword>
<dbReference type="InterPro" id="IPR036390">
    <property type="entry name" value="WH_DNA-bd_sf"/>
</dbReference>
<dbReference type="RefSeq" id="WP_009136060.1">
    <property type="nucleotide sequence ID" value="NZ_JH594596.1"/>
</dbReference>
<dbReference type="InterPro" id="IPR036388">
    <property type="entry name" value="WH-like_DNA-bd_sf"/>
</dbReference>
<dbReference type="AlphaFoldDB" id="H1DF76"/>
<dbReference type="GeneID" id="98068509"/>
<comment type="cofactor">
    <cofactor evidence="11">
        <name>Zn(2+)</name>
        <dbReference type="ChEBI" id="CHEBI:29105"/>
    </cofactor>
    <text evidence="11">Binds 1 zinc ion per subunit.</text>
</comment>
<organism evidence="12 13">
    <name type="scientific">Odoribacter laneus YIT 12061</name>
    <dbReference type="NCBI Taxonomy" id="742817"/>
    <lineage>
        <taxon>Bacteria</taxon>
        <taxon>Pseudomonadati</taxon>
        <taxon>Bacteroidota</taxon>
        <taxon>Bacteroidia</taxon>
        <taxon>Bacteroidales</taxon>
        <taxon>Odoribacteraceae</taxon>
        <taxon>Odoribacter</taxon>
    </lineage>
</organism>
<evidence type="ECO:0000256" key="9">
    <source>
        <dbReference type="ARBA" id="ARBA00023125"/>
    </source>
</evidence>
<evidence type="ECO:0000256" key="2">
    <source>
        <dbReference type="ARBA" id="ARBA00007957"/>
    </source>
</evidence>
<keyword evidence="9" id="KW-0238">DNA-binding</keyword>
<comment type="subcellular location">
    <subcellularLocation>
        <location evidence="1">Cytoplasm</location>
    </subcellularLocation>
</comment>
<dbReference type="Pfam" id="PF01475">
    <property type="entry name" value="FUR"/>
    <property type="match status" value="1"/>
</dbReference>
<evidence type="ECO:0000256" key="4">
    <source>
        <dbReference type="ARBA" id="ARBA00022490"/>
    </source>
</evidence>
<evidence type="ECO:0000256" key="8">
    <source>
        <dbReference type="ARBA" id="ARBA00023015"/>
    </source>
</evidence>
<accession>H1DF76</accession>
<dbReference type="Proteomes" id="UP000004892">
    <property type="component" value="Unassembled WGS sequence"/>
</dbReference>
<keyword evidence="7 11" id="KW-0862">Zinc</keyword>
<dbReference type="InterPro" id="IPR002481">
    <property type="entry name" value="FUR"/>
</dbReference>